<comment type="caution">
    <text evidence="2">The sequence shown here is derived from an EMBL/GenBank/DDBJ whole genome shotgun (WGS) entry which is preliminary data.</text>
</comment>
<reference evidence="3" key="1">
    <citation type="submission" date="2017-03" db="EMBL/GenBank/DDBJ databases">
        <title>Phytopthora megakarya and P. palmivora, two closely related causual agents of cacao black pod achieved similar genome size and gene model numbers by different mechanisms.</title>
        <authorList>
            <person name="Ali S."/>
            <person name="Shao J."/>
            <person name="Larry D.J."/>
            <person name="Kronmiller B."/>
            <person name="Shen D."/>
            <person name="Strem M.D."/>
            <person name="Melnick R.L."/>
            <person name="Guiltinan M.J."/>
            <person name="Tyler B.M."/>
            <person name="Meinhardt L.W."/>
            <person name="Bailey B.A."/>
        </authorList>
    </citation>
    <scope>NUCLEOTIDE SEQUENCE [LARGE SCALE GENOMIC DNA]</scope>
    <source>
        <strain evidence="3">zdho120</strain>
    </source>
</reference>
<feature type="compositionally biased region" description="Acidic residues" evidence="1">
    <location>
        <begin position="55"/>
        <end position="72"/>
    </location>
</feature>
<feature type="compositionally biased region" description="Low complexity" evidence="1">
    <location>
        <begin position="73"/>
        <end position="82"/>
    </location>
</feature>
<evidence type="ECO:0000313" key="3">
    <source>
        <dbReference type="Proteomes" id="UP000198211"/>
    </source>
</evidence>
<feature type="region of interest" description="Disordered" evidence="1">
    <location>
        <begin position="1"/>
        <end position="83"/>
    </location>
</feature>
<sequence length="100" mass="11211">MEDYHDAVPSDDDQQHQDDEGGHAWETATDDDDDENGAVHEEDDALSDRSKDYCEGEASDGDFEDAWLDDYLPDSSDPSTLSKQATHLLNTRVSSLLHQR</sequence>
<name>A0A225X5H9_9STRA</name>
<organism evidence="2 3">
    <name type="scientific">Phytophthora megakarya</name>
    <dbReference type="NCBI Taxonomy" id="4795"/>
    <lineage>
        <taxon>Eukaryota</taxon>
        <taxon>Sar</taxon>
        <taxon>Stramenopiles</taxon>
        <taxon>Oomycota</taxon>
        <taxon>Peronosporomycetes</taxon>
        <taxon>Peronosporales</taxon>
        <taxon>Peronosporaceae</taxon>
        <taxon>Phytophthora</taxon>
    </lineage>
</organism>
<keyword evidence="3" id="KW-1185">Reference proteome</keyword>
<dbReference type="STRING" id="4795.A0A225X5H9"/>
<feature type="compositionally biased region" description="Basic and acidic residues" evidence="1">
    <location>
        <begin position="1"/>
        <end position="23"/>
    </location>
</feature>
<evidence type="ECO:0000313" key="2">
    <source>
        <dbReference type="EMBL" id="OWZ24519.1"/>
    </source>
</evidence>
<dbReference type="EMBL" id="NBNE01000010">
    <property type="protein sequence ID" value="OWZ24519.1"/>
    <property type="molecule type" value="Genomic_DNA"/>
</dbReference>
<gene>
    <name evidence="2" type="ORF">PHMEG_000407</name>
</gene>
<evidence type="ECO:0000256" key="1">
    <source>
        <dbReference type="SAM" id="MobiDB-lite"/>
    </source>
</evidence>
<feature type="compositionally biased region" description="Acidic residues" evidence="1">
    <location>
        <begin position="28"/>
        <end position="45"/>
    </location>
</feature>
<dbReference type="Proteomes" id="UP000198211">
    <property type="component" value="Unassembled WGS sequence"/>
</dbReference>
<proteinExistence type="predicted"/>
<protein>
    <submittedName>
        <fullName evidence="2">Uncharacterized protein</fullName>
    </submittedName>
</protein>
<accession>A0A225X5H9</accession>
<dbReference type="AlphaFoldDB" id="A0A225X5H9"/>